<evidence type="ECO:0000256" key="2">
    <source>
        <dbReference type="ARBA" id="ARBA00008018"/>
    </source>
</evidence>
<dbReference type="VEuPathDB" id="TriTrypDB:TCSYLVIO_000701"/>
<organism evidence="6 7">
    <name type="scientific">Trypanosoma cruzi</name>
    <dbReference type="NCBI Taxonomy" id="5693"/>
    <lineage>
        <taxon>Eukaryota</taxon>
        <taxon>Discoba</taxon>
        <taxon>Euglenozoa</taxon>
        <taxon>Kinetoplastea</taxon>
        <taxon>Metakinetoplastina</taxon>
        <taxon>Trypanosomatida</taxon>
        <taxon>Trypanosomatidae</taxon>
        <taxon>Trypanosoma</taxon>
        <taxon>Schizotrypanum</taxon>
    </lineage>
</organism>
<gene>
    <name evidence="6" type="ORF">C3747_29g68</name>
</gene>
<dbReference type="SUPFAM" id="SSF82704">
    <property type="entry name" value="AlbA-like"/>
    <property type="match status" value="1"/>
</dbReference>
<feature type="region of interest" description="Disordered" evidence="4">
    <location>
        <begin position="132"/>
        <end position="230"/>
    </location>
</feature>
<accession>A0A2V2X3Z8</accession>
<evidence type="ECO:0000313" key="7">
    <source>
        <dbReference type="Proteomes" id="UP000246078"/>
    </source>
</evidence>
<dbReference type="GO" id="GO:0003723">
    <property type="term" value="F:RNA binding"/>
    <property type="evidence" value="ECO:0007669"/>
    <property type="project" value="TreeGrafter"/>
</dbReference>
<dbReference type="VEuPathDB" id="TriTrypDB:TcBrA4_0126190"/>
<evidence type="ECO:0000256" key="1">
    <source>
        <dbReference type="ARBA" id="ARBA00004123"/>
    </source>
</evidence>
<comment type="similarity">
    <text evidence="2">Belongs to the histone-like Alba family.</text>
</comment>
<keyword evidence="3" id="KW-0539">Nucleus</keyword>
<feature type="compositionally biased region" description="Gly residues" evidence="4">
    <location>
        <begin position="208"/>
        <end position="219"/>
    </location>
</feature>
<dbReference type="InterPro" id="IPR051958">
    <property type="entry name" value="Alba-like_NAB"/>
</dbReference>
<dbReference type="EMBL" id="PRFC01000029">
    <property type="protein sequence ID" value="PWV15537.1"/>
    <property type="molecule type" value="Genomic_DNA"/>
</dbReference>
<name>A0A2V2X3Z8_TRYCR</name>
<evidence type="ECO:0000256" key="4">
    <source>
        <dbReference type="SAM" id="MobiDB-lite"/>
    </source>
</evidence>
<dbReference type="VEuPathDB" id="TriTrypDB:Tc_MARK_6278"/>
<dbReference type="PANTHER" id="PTHR13516:SF4">
    <property type="entry name" value="FI09323P"/>
    <property type="match status" value="1"/>
</dbReference>
<dbReference type="VEuPathDB" id="TriTrypDB:TcCL_ESM08903"/>
<proteinExistence type="inferred from homology"/>
<feature type="compositionally biased region" description="Basic and acidic residues" evidence="4">
    <location>
        <begin position="220"/>
        <end position="230"/>
    </location>
</feature>
<protein>
    <recommendedName>
        <fullName evidence="5">DNA/RNA-binding protein Alba-like domain-containing protein</fullName>
    </recommendedName>
</protein>
<dbReference type="AlphaFoldDB" id="A0A2V2X3Z8"/>
<dbReference type="VEuPathDB" id="TriTrypDB:BCY84_20685"/>
<dbReference type="VEuPathDB" id="TriTrypDB:C3747_29g68"/>
<dbReference type="VEuPathDB" id="TriTrypDB:TcG_07608"/>
<dbReference type="InterPro" id="IPR036882">
    <property type="entry name" value="Alba-like_dom_sf"/>
</dbReference>
<dbReference type="Pfam" id="PF01918">
    <property type="entry name" value="Alba"/>
    <property type="match status" value="1"/>
</dbReference>
<dbReference type="VEuPathDB" id="TriTrypDB:C4B63_7g210"/>
<dbReference type="InterPro" id="IPR002775">
    <property type="entry name" value="DNA/RNA-bd_Alba-like"/>
</dbReference>
<dbReference type="GO" id="GO:0005634">
    <property type="term" value="C:nucleus"/>
    <property type="evidence" value="ECO:0007669"/>
    <property type="project" value="UniProtKB-SubCell"/>
</dbReference>
<comment type="subcellular location">
    <subcellularLocation>
        <location evidence="1">Nucleus</location>
    </subcellularLocation>
</comment>
<evidence type="ECO:0000313" key="6">
    <source>
        <dbReference type="EMBL" id="PWV15537.1"/>
    </source>
</evidence>
<comment type="caution">
    <text evidence="6">The sequence shown here is derived from an EMBL/GenBank/DDBJ whole genome shotgun (WGS) entry which is preliminary data.</text>
</comment>
<evidence type="ECO:0000256" key="3">
    <source>
        <dbReference type="ARBA" id="ARBA00023242"/>
    </source>
</evidence>
<feature type="region of interest" description="Disordered" evidence="4">
    <location>
        <begin position="1"/>
        <end position="26"/>
    </location>
</feature>
<evidence type="ECO:0000259" key="5">
    <source>
        <dbReference type="Pfam" id="PF01918"/>
    </source>
</evidence>
<sequence>MPAYPSREEYRRVRKTDGEKEKGQGPENEIRVTAKHGQRSYITYAIALLRGEDGKVQNDTIKISAMGAAIHNAVNIAEIVKRRVLGLHQTTDVSSEIIHDEYEAIDGKKENVKVERKVSTILITLSLKPLDRNHVGYQPPLPESEVKEQDDPEPGESAGENRNRGERGERIDRGGRGGGRGNNSGGRGRGYSRGGQRGGNNTGASRSGRGGNGRGGSRGGPDRRNDRRVD</sequence>
<dbReference type="VEuPathDB" id="TriTrypDB:TcCLB.510877.30"/>
<feature type="compositionally biased region" description="Gly residues" evidence="4">
    <location>
        <begin position="176"/>
        <end position="201"/>
    </location>
</feature>
<dbReference type="Proteomes" id="UP000246078">
    <property type="component" value="Unassembled WGS sequence"/>
</dbReference>
<reference evidence="6 7" key="1">
    <citation type="journal article" date="2018" name="Microb. Genom.">
        <title>Expanding an expanded genome: long-read sequencing of Trypanosoma cruzi.</title>
        <authorList>
            <person name="Berna L."/>
            <person name="Rodriguez M."/>
            <person name="Chiribao M.L."/>
            <person name="Parodi-Talice A."/>
            <person name="Pita S."/>
            <person name="Rijo G."/>
            <person name="Alvarez-Valin F."/>
            <person name="Robello C."/>
        </authorList>
    </citation>
    <scope>NUCLEOTIDE SEQUENCE [LARGE SCALE GENOMIC DNA]</scope>
    <source>
        <strain evidence="6 7">TCC</strain>
    </source>
</reference>
<dbReference type="Gene3D" id="3.30.110.20">
    <property type="entry name" value="Alba-like domain"/>
    <property type="match status" value="1"/>
</dbReference>
<dbReference type="PANTHER" id="PTHR13516">
    <property type="entry name" value="RIBONUCLEASE P SUBUNIT P25"/>
    <property type="match status" value="1"/>
</dbReference>
<feature type="compositionally biased region" description="Basic and acidic residues" evidence="4">
    <location>
        <begin position="159"/>
        <end position="175"/>
    </location>
</feature>
<feature type="domain" description="DNA/RNA-binding protein Alba-like" evidence="5">
    <location>
        <begin position="28"/>
        <end position="95"/>
    </location>
</feature>
<dbReference type="VEuPathDB" id="TriTrypDB:ECC02_002495"/>